<dbReference type="VEuPathDB" id="FungiDB:QG37_01100"/>
<proteinExistence type="predicted"/>
<dbReference type="Pfam" id="PF25327">
    <property type="entry name" value="UBL_ZFAND1"/>
    <property type="match status" value="1"/>
</dbReference>
<feature type="domain" description="AN1-type" evidence="5">
    <location>
        <begin position="28"/>
        <end position="74"/>
    </location>
</feature>
<dbReference type="VEuPathDB" id="FungiDB:CJJ07_003106"/>
<dbReference type="VEuPathDB" id="FungiDB:CJI97_005061"/>
<keyword evidence="2 4" id="KW-0863">Zinc-finger</keyword>
<reference evidence="7" key="1">
    <citation type="journal article" date="2015" name="BMC Genomics">
        <title>Draft genome of a commonly misdiagnosed multidrug resistant pathogen Candida auris.</title>
        <authorList>
            <person name="Chatterjee S."/>
            <person name="Alampalli S.V."/>
            <person name="Nageshan R.K."/>
            <person name="Chettiar S.T."/>
            <person name="Joshi S."/>
            <person name="Tatu U.S."/>
        </authorList>
    </citation>
    <scope>NUCLEOTIDE SEQUENCE [LARGE SCALE GENOMIC DNA]</scope>
    <source>
        <strain evidence="7">6684</strain>
    </source>
</reference>
<dbReference type="PANTHER" id="PTHR14677">
    <property type="entry name" value="ARSENITE INDUCUBLE RNA ASSOCIATED PROTEIN AIP-1-RELATED"/>
    <property type="match status" value="1"/>
</dbReference>
<dbReference type="GO" id="GO:0008270">
    <property type="term" value="F:zinc ion binding"/>
    <property type="evidence" value="ECO:0007669"/>
    <property type="project" value="UniProtKB-KW"/>
</dbReference>
<evidence type="ECO:0000259" key="5">
    <source>
        <dbReference type="PROSITE" id="PS51039"/>
    </source>
</evidence>
<evidence type="ECO:0000256" key="3">
    <source>
        <dbReference type="ARBA" id="ARBA00022833"/>
    </source>
</evidence>
<evidence type="ECO:0000313" key="6">
    <source>
        <dbReference type="EMBL" id="KNE01762.1"/>
    </source>
</evidence>
<evidence type="ECO:0000256" key="2">
    <source>
        <dbReference type="ARBA" id="ARBA00022771"/>
    </source>
</evidence>
<keyword evidence="1" id="KW-0479">Metal-binding</keyword>
<gene>
    <name evidence="6" type="ORF">QG37_01100</name>
</gene>
<dbReference type="InterPro" id="IPR035896">
    <property type="entry name" value="AN1-like_Znf"/>
</dbReference>
<accession>A0A0L0P5W5</accession>
<dbReference type="SMART" id="SM00154">
    <property type="entry name" value="ZnF_AN1"/>
    <property type="match status" value="1"/>
</dbReference>
<dbReference type="SUPFAM" id="SSF118310">
    <property type="entry name" value="AN1-like Zinc finger"/>
    <property type="match status" value="1"/>
</dbReference>
<evidence type="ECO:0000313" key="7">
    <source>
        <dbReference type="Proteomes" id="UP000037122"/>
    </source>
</evidence>
<name>A0A0L0P5W5_CANAR</name>
<protein>
    <recommendedName>
        <fullName evidence="5">AN1-type domain-containing protein</fullName>
    </recommendedName>
</protein>
<dbReference type="VEuPathDB" id="FungiDB:CJJ09_004378"/>
<keyword evidence="3" id="KW-0862">Zinc</keyword>
<dbReference type="Gene3D" id="4.10.1110.10">
    <property type="entry name" value="AN1-like Zinc finger"/>
    <property type="match status" value="1"/>
</dbReference>
<dbReference type="Proteomes" id="UP000037122">
    <property type="component" value="Unassembled WGS sequence"/>
</dbReference>
<dbReference type="PROSITE" id="PS51039">
    <property type="entry name" value="ZF_AN1"/>
    <property type="match status" value="1"/>
</dbReference>
<dbReference type="AlphaFoldDB" id="A0A0L0P5W5"/>
<dbReference type="InterPro" id="IPR057358">
    <property type="entry name" value="UBL_ZFAND1-like"/>
</dbReference>
<dbReference type="GO" id="GO:0005737">
    <property type="term" value="C:cytoplasm"/>
    <property type="evidence" value="ECO:0007669"/>
    <property type="project" value="TreeGrafter"/>
</dbReference>
<dbReference type="PANTHER" id="PTHR14677:SF40">
    <property type="entry name" value="CDC48-ASSOCIATED UBIQUITIN-LIKE_ZINC FINGER PROTEIN 1"/>
    <property type="match status" value="1"/>
</dbReference>
<dbReference type="Pfam" id="PF01428">
    <property type="entry name" value="zf-AN1"/>
    <property type="match status" value="1"/>
</dbReference>
<evidence type="ECO:0000256" key="1">
    <source>
        <dbReference type="ARBA" id="ARBA00022723"/>
    </source>
</evidence>
<dbReference type="VEuPathDB" id="FungiDB:CJI96_0003768"/>
<sequence length="274" mass="30652">MSAKVSKAHQTSLFMSQVEVNKEDQGVMNLGKHCYKCNQLDFLPFHCEFCNHVYCSNHRSLDLHGCVGRPESPSNGSRIYNGPTAASLFPDREKHLKMLDKQLELAKVPVTTLKEQSVGKALAMTKLTKFLHLQKLSRKKKVSLLFGKPKPVNKVVETSSIKKVAKGAASVPQTDRVYLWVLYVNRNEEDLDKINIDKERKGVWVSKNWTVGRALDSVADAVGIMNHNNTKLDTSERLNLFKAEQETPVTLPFSKKVGATVANGDTVYLVKGEL</sequence>
<dbReference type="VEuPathDB" id="FungiDB:B9J08_004978"/>
<dbReference type="InterPro" id="IPR000058">
    <property type="entry name" value="Znf_AN1"/>
</dbReference>
<evidence type="ECO:0000256" key="4">
    <source>
        <dbReference type="PROSITE-ProRule" id="PRU00449"/>
    </source>
</evidence>
<comment type="caution">
    <text evidence="6">The sequence shown here is derived from an EMBL/GenBank/DDBJ whole genome shotgun (WGS) entry which is preliminary data.</text>
</comment>
<dbReference type="EMBL" id="LGST01000008">
    <property type="protein sequence ID" value="KNE01762.1"/>
    <property type="molecule type" value="Genomic_DNA"/>
</dbReference>
<organism evidence="6 7">
    <name type="scientific">Candidozyma auris</name>
    <name type="common">Yeast</name>
    <name type="synonym">Candida auris</name>
    <dbReference type="NCBI Taxonomy" id="498019"/>
    <lineage>
        <taxon>Eukaryota</taxon>
        <taxon>Fungi</taxon>
        <taxon>Dikarya</taxon>
        <taxon>Ascomycota</taxon>
        <taxon>Saccharomycotina</taxon>
        <taxon>Pichiomycetes</taxon>
        <taxon>Metschnikowiaceae</taxon>
        <taxon>Candidozyma</taxon>
    </lineage>
</organism>